<evidence type="ECO:0008006" key="5">
    <source>
        <dbReference type="Google" id="ProtNLM"/>
    </source>
</evidence>
<dbReference type="Proteomes" id="UP000321514">
    <property type="component" value="Unassembled WGS sequence"/>
</dbReference>
<accession>A0A511T1M6</accession>
<evidence type="ECO:0000313" key="3">
    <source>
        <dbReference type="EMBL" id="GEN08059.1"/>
    </source>
</evidence>
<sequence>MTLPKPSSMRLVTTFLTLCVASGPVLAQQPASPPAEESAPQAPSADAPVSAEPPPADSAPADADLDERMTNAEGKVAALEEQNAETKVDLSALKKLKISGYVQARYQYQQSLDDTGSGGFSRFTVRRGRLKTTYTTDWSQLMLQFDGVPTTGVTVRDAEATLYIPGTHQQLGLTLGQMKWPFGYEAVQSSSDREIPERTRVVRAFLPDERDRGVKFAGNFLDGKLNFSGGVFDGDGIFNQGYVGSDNDKEKDAIGRAGFDLGWVSGGISGWYGHTITKGPTDTYRKAYTRDRLALDAQLYLDVLPFGATAIKGEYITGRSYWKSSGDVKVEQPGVPASGWYGLIVQNVGLTNAVAVRYDFFDPENGRKNTVTDGRPASTNSVGTLAVAVLHYFGEHFKVTAAYEMPVTSAPGAPKDPHDNLFTLQMQARY</sequence>
<gene>
    <name evidence="3" type="ORF">MFU01_30960</name>
</gene>
<evidence type="ECO:0000256" key="2">
    <source>
        <dbReference type="SAM" id="SignalP"/>
    </source>
</evidence>
<dbReference type="SUPFAM" id="SSF56935">
    <property type="entry name" value="Porins"/>
    <property type="match status" value="1"/>
</dbReference>
<evidence type="ECO:0000313" key="4">
    <source>
        <dbReference type="Proteomes" id="UP000321514"/>
    </source>
</evidence>
<keyword evidence="2" id="KW-0732">Signal</keyword>
<organism evidence="3 4">
    <name type="scientific">Myxococcus fulvus</name>
    <dbReference type="NCBI Taxonomy" id="33"/>
    <lineage>
        <taxon>Bacteria</taxon>
        <taxon>Pseudomonadati</taxon>
        <taxon>Myxococcota</taxon>
        <taxon>Myxococcia</taxon>
        <taxon>Myxococcales</taxon>
        <taxon>Cystobacterineae</taxon>
        <taxon>Myxococcaceae</taxon>
        <taxon>Myxococcus</taxon>
    </lineage>
</organism>
<dbReference type="InterPro" id="IPR010870">
    <property type="entry name" value="Porin_O/P"/>
</dbReference>
<dbReference type="AlphaFoldDB" id="A0A511T1M6"/>
<dbReference type="InterPro" id="IPR023614">
    <property type="entry name" value="Porin_dom_sf"/>
</dbReference>
<feature type="signal peptide" evidence="2">
    <location>
        <begin position="1"/>
        <end position="27"/>
    </location>
</feature>
<dbReference type="EMBL" id="BJXR01000027">
    <property type="protein sequence ID" value="GEN08059.1"/>
    <property type="molecule type" value="Genomic_DNA"/>
</dbReference>
<protein>
    <recommendedName>
        <fullName evidence="5">Phosphate-selective porin O and P</fullName>
    </recommendedName>
</protein>
<reference evidence="3 4" key="1">
    <citation type="submission" date="2019-07" db="EMBL/GenBank/DDBJ databases">
        <title>Whole genome shotgun sequence of Myxococcus fulvus NBRC 100333.</title>
        <authorList>
            <person name="Hosoyama A."/>
            <person name="Uohara A."/>
            <person name="Ohji S."/>
            <person name="Ichikawa N."/>
        </authorList>
    </citation>
    <scope>NUCLEOTIDE SEQUENCE [LARGE SCALE GENOMIC DNA]</scope>
    <source>
        <strain evidence="3 4">NBRC 100333</strain>
    </source>
</reference>
<feature type="region of interest" description="Disordered" evidence="1">
    <location>
        <begin position="26"/>
        <end position="63"/>
    </location>
</feature>
<comment type="caution">
    <text evidence="3">The sequence shown here is derived from an EMBL/GenBank/DDBJ whole genome shotgun (WGS) entry which is preliminary data.</text>
</comment>
<evidence type="ECO:0000256" key="1">
    <source>
        <dbReference type="SAM" id="MobiDB-lite"/>
    </source>
</evidence>
<feature type="chain" id="PRO_5021739778" description="Phosphate-selective porin O and P" evidence="2">
    <location>
        <begin position="28"/>
        <end position="430"/>
    </location>
</feature>
<name>A0A511T1M6_MYXFU</name>
<dbReference type="OrthoDB" id="9807854at2"/>
<proteinExistence type="predicted"/>
<feature type="compositionally biased region" description="Low complexity" evidence="1">
    <location>
        <begin position="27"/>
        <end position="50"/>
    </location>
</feature>
<dbReference type="Gene3D" id="2.40.160.10">
    <property type="entry name" value="Porin"/>
    <property type="match status" value="1"/>
</dbReference>
<dbReference type="Pfam" id="PF07396">
    <property type="entry name" value="Porin_O_P"/>
    <property type="match status" value="1"/>
</dbReference>
<dbReference type="STRING" id="1334629.MFUL124B02_28780"/>